<reference evidence="1" key="1">
    <citation type="submission" date="2013-05" db="EMBL/GenBank/DDBJ databases">
        <authorList>
            <person name="Harkins D.M."/>
            <person name="Durkin A.S."/>
            <person name="Brinkac L.M."/>
            <person name="Haft D.H."/>
            <person name="Selengut J.D."/>
            <person name="Sanka R."/>
            <person name="DePew J."/>
            <person name="Purushe J."/>
            <person name="Hartskeerl R.A."/>
            <person name="Ahmed A."/>
            <person name="van der Linden H."/>
            <person name="Goris M.G.A."/>
            <person name="Vinetz J.M."/>
            <person name="Sutton G.G."/>
            <person name="Nierman W.C."/>
            <person name="Fouts D.E."/>
        </authorList>
    </citation>
    <scope>NUCLEOTIDE SEQUENCE [LARGE SCALE GENOMIC DNA]</scope>
    <source>
        <strain evidence="1">L 60</strain>
    </source>
</reference>
<keyword evidence="2" id="KW-1185">Reference proteome</keyword>
<organism evidence="1 2">
    <name type="scientific">Leptospira alexanderi serovar Manhao 3 str. L 60</name>
    <dbReference type="NCBI Taxonomy" id="1049759"/>
    <lineage>
        <taxon>Bacteria</taxon>
        <taxon>Pseudomonadati</taxon>
        <taxon>Spirochaetota</taxon>
        <taxon>Spirochaetia</taxon>
        <taxon>Leptospirales</taxon>
        <taxon>Leptospiraceae</taxon>
        <taxon>Leptospira</taxon>
    </lineage>
</organism>
<dbReference type="Proteomes" id="UP000018747">
    <property type="component" value="Unassembled WGS sequence"/>
</dbReference>
<name>V6IDB0_9LEPT</name>
<evidence type="ECO:0000313" key="1">
    <source>
        <dbReference type="EMBL" id="EQA62268.1"/>
    </source>
</evidence>
<protein>
    <submittedName>
        <fullName evidence="1">Uncharacterized protein</fullName>
    </submittedName>
</protein>
<comment type="caution">
    <text evidence="1">The sequence shown here is derived from an EMBL/GenBank/DDBJ whole genome shotgun (WGS) entry which is preliminary data.</text>
</comment>
<evidence type="ECO:0000313" key="2">
    <source>
        <dbReference type="Proteomes" id="UP000018747"/>
    </source>
</evidence>
<accession>V6IDB0</accession>
<proteinExistence type="predicted"/>
<dbReference type="EMBL" id="AHMT02000036">
    <property type="protein sequence ID" value="EQA62268.1"/>
    <property type="molecule type" value="Genomic_DNA"/>
</dbReference>
<sequence length="44" mass="5431">MIFPETLYFGNEFSYVEKLKRIVGKSSRNENERKRNFIFFIRLI</sequence>
<dbReference type="AlphaFoldDB" id="V6IDB0"/>
<gene>
    <name evidence="1" type="ORF">LEP1GSC062_0086</name>
</gene>